<dbReference type="Proteomes" id="UP000887564">
    <property type="component" value="Unplaced"/>
</dbReference>
<evidence type="ECO:0000313" key="1">
    <source>
        <dbReference type="Proteomes" id="UP000887564"/>
    </source>
</evidence>
<dbReference type="AlphaFoldDB" id="A0A914RT72"/>
<proteinExistence type="predicted"/>
<name>A0A914RT72_PAREQ</name>
<organism evidence="1 2">
    <name type="scientific">Parascaris equorum</name>
    <name type="common">Equine roundworm</name>
    <dbReference type="NCBI Taxonomy" id="6256"/>
    <lineage>
        <taxon>Eukaryota</taxon>
        <taxon>Metazoa</taxon>
        <taxon>Ecdysozoa</taxon>
        <taxon>Nematoda</taxon>
        <taxon>Chromadorea</taxon>
        <taxon>Rhabditida</taxon>
        <taxon>Spirurina</taxon>
        <taxon>Ascaridomorpha</taxon>
        <taxon>Ascaridoidea</taxon>
        <taxon>Ascarididae</taxon>
        <taxon>Parascaris</taxon>
    </lineage>
</organism>
<sequence length="103" mass="11546">MLQVLWGSRGFQQSKTPIEWTFELLMITTEESFCDADFYPMGGSNLPSSHIPLAARDREKSFVGYFGAGMGSSGTVNRPGRAQDTSQVRACRDLFHYIRSAKF</sequence>
<protein>
    <submittedName>
        <fullName evidence="2">Uncharacterized protein</fullName>
    </submittedName>
</protein>
<accession>A0A914RT72</accession>
<evidence type="ECO:0000313" key="2">
    <source>
        <dbReference type="WBParaSite" id="PEQ_0000951301-mRNA-1"/>
    </source>
</evidence>
<reference evidence="2" key="1">
    <citation type="submission" date="2022-11" db="UniProtKB">
        <authorList>
            <consortium name="WormBaseParasite"/>
        </authorList>
    </citation>
    <scope>IDENTIFICATION</scope>
</reference>
<keyword evidence="1" id="KW-1185">Reference proteome</keyword>
<dbReference type="WBParaSite" id="PEQ_0000951301-mRNA-1">
    <property type="protein sequence ID" value="PEQ_0000951301-mRNA-1"/>
    <property type="gene ID" value="PEQ_0000951301"/>
</dbReference>